<proteinExistence type="inferred from homology"/>
<dbReference type="InterPro" id="IPR050416">
    <property type="entry name" value="FAD-linked_Oxidoreductase"/>
</dbReference>
<comment type="cofactor">
    <cofactor evidence="1">
        <name>FAD</name>
        <dbReference type="ChEBI" id="CHEBI:57692"/>
    </cofactor>
</comment>
<keyword evidence="5" id="KW-0560">Oxidoreductase</keyword>
<dbReference type="Gene3D" id="3.30.465.10">
    <property type="match status" value="1"/>
</dbReference>
<dbReference type="Pfam" id="PF01565">
    <property type="entry name" value="FAD_binding_4"/>
    <property type="match status" value="1"/>
</dbReference>
<dbReference type="PANTHER" id="PTHR42973">
    <property type="entry name" value="BINDING OXIDOREDUCTASE, PUTATIVE (AFU_ORTHOLOGUE AFUA_1G17690)-RELATED"/>
    <property type="match status" value="1"/>
</dbReference>
<comment type="similarity">
    <text evidence="2">Belongs to the oxygen-dependent FAD-linked oxidoreductase family.</text>
</comment>
<keyword evidence="9" id="KW-1185">Reference proteome</keyword>
<feature type="domain" description="FAD linked oxidase N-terminal" evidence="6">
    <location>
        <begin position="2"/>
        <end position="72"/>
    </location>
</feature>
<evidence type="ECO:0000256" key="1">
    <source>
        <dbReference type="ARBA" id="ARBA00001974"/>
    </source>
</evidence>
<dbReference type="Pfam" id="PF08031">
    <property type="entry name" value="BBE"/>
    <property type="match status" value="1"/>
</dbReference>
<evidence type="ECO:0000259" key="7">
    <source>
        <dbReference type="Pfam" id="PF08031"/>
    </source>
</evidence>
<dbReference type="EMBL" id="BAABCQ010000057">
    <property type="protein sequence ID" value="GAA3981295.1"/>
    <property type="molecule type" value="Genomic_DNA"/>
</dbReference>
<dbReference type="Proteomes" id="UP001500034">
    <property type="component" value="Unassembled WGS sequence"/>
</dbReference>
<accession>A0ABP7QEQ4</accession>
<evidence type="ECO:0000256" key="3">
    <source>
        <dbReference type="ARBA" id="ARBA00022630"/>
    </source>
</evidence>
<keyword evidence="4" id="KW-0274">FAD</keyword>
<protein>
    <submittedName>
        <fullName evidence="8">Uncharacterized protein</fullName>
    </submittedName>
</protein>
<comment type="caution">
    <text evidence="8">The sequence shown here is derived from an EMBL/GenBank/DDBJ whole genome shotgun (WGS) entry which is preliminary data.</text>
</comment>
<dbReference type="Gene3D" id="3.40.462.20">
    <property type="match status" value="1"/>
</dbReference>
<evidence type="ECO:0000256" key="2">
    <source>
        <dbReference type="ARBA" id="ARBA00005466"/>
    </source>
</evidence>
<organism evidence="8 9">
    <name type="scientific">Streptomyces marokkonensis</name>
    <dbReference type="NCBI Taxonomy" id="324855"/>
    <lineage>
        <taxon>Bacteria</taxon>
        <taxon>Bacillati</taxon>
        <taxon>Actinomycetota</taxon>
        <taxon>Actinomycetes</taxon>
        <taxon>Kitasatosporales</taxon>
        <taxon>Streptomycetaceae</taxon>
        <taxon>Streptomyces</taxon>
    </lineage>
</organism>
<sequence>MDPQSRTAQVTGGATAGDLVGTAQAHGPVAVTGTVGTVGMVGLALGGGYGPLSGCFGLAVDSVLSIDIVLADHLPAGGPDELTVQTGFVAGPDGAPVLFVAPTWCGDAATGERVTAPLARLGSPLMAQIGPTALADSLAGMDAAFPFGRHVEIRTRTVDLTAHAYGPNSARLLDIKHRVDPETVFRAIPLPEPQS</sequence>
<dbReference type="RefSeq" id="WP_345593081.1">
    <property type="nucleotide sequence ID" value="NZ_BAABCQ010000057.1"/>
</dbReference>
<gene>
    <name evidence="8" type="ORF">GCM10022384_33110</name>
</gene>
<dbReference type="SUPFAM" id="SSF56176">
    <property type="entry name" value="FAD-binding/transporter-associated domain-like"/>
    <property type="match status" value="1"/>
</dbReference>
<evidence type="ECO:0000313" key="9">
    <source>
        <dbReference type="Proteomes" id="UP001500034"/>
    </source>
</evidence>
<evidence type="ECO:0000256" key="5">
    <source>
        <dbReference type="ARBA" id="ARBA00023002"/>
    </source>
</evidence>
<keyword evidence="3" id="KW-0285">Flavoprotein</keyword>
<evidence type="ECO:0000313" key="8">
    <source>
        <dbReference type="EMBL" id="GAA3981295.1"/>
    </source>
</evidence>
<dbReference type="InterPro" id="IPR036318">
    <property type="entry name" value="FAD-bd_PCMH-like_sf"/>
</dbReference>
<dbReference type="PANTHER" id="PTHR42973:SF39">
    <property type="entry name" value="FAD-BINDING PCMH-TYPE DOMAIN-CONTAINING PROTEIN"/>
    <property type="match status" value="1"/>
</dbReference>
<name>A0ABP7QEQ4_9ACTN</name>
<feature type="domain" description="Berberine/berberine-like" evidence="7">
    <location>
        <begin position="161"/>
        <end position="186"/>
    </location>
</feature>
<evidence type="ECO:0000256" key="4">
    <source>
        <dbReference type="ARBA" id="ARBA00022827"/>
    </source>
</evidence>
<reference evidence="9" key="1">
    <citation type="journal article" date="2019" name="Int. J. Syst. Evol. Microbiol.">
        <title>The Global Catalogue of Microorganisms (GCM) 10K type strain sequencing project: providing services to taxonomists for standard genome sequencing and annotation.</title>
        <authorList>
            <consortium name="The Broad Institute Genomics Platform"/>
            <consortium name="The Broad Institute Genome Sequencing Center for Infectious Disease"/>
            <person name="Wu L."/>
            <person name="Ma J."/>
        </authorList>
    </citation>
    <scope>NUCLEOTIDE SEQUENCE [LARGE SCALE GENOMIC DNA]</scope>
    <source>
        <strain evidence="9">JCM 17027</strain>
    </source>
</reference>
<dbReference type="InterPro" id="IPR016169">
    <property type="entry name" value="FAD-bd_PCMH_sub2"/>
</dbReference>
<dbReference type="InterPro" id="IPR012951">
    <property type="entry name" value="BBE"/>
</dbReference>
<dbReference type="InterPro" id="IPR006094">
    <property type="entry name" value="Oxid_FAD_bind_N"/>
</dbReference>
<evidence type="ECO:0000259" key="6">
    <source>
        <dbReference type="Pfam" id="PF01565"/>
    </source>
</evidence>